<protein>
    <submittedName>
        <fullName evidence="3">Putative dehydrogenase with different specificities related to short-chain alcohol dehydrogenase</fullName>
    </submittedName>
</protein>
<reference evidence="3" key="1">
    <citation type="journal article" date="2017" name="Front. Cell. Infect. Microbiol.">
        <title>The Distinct Transcriptional Response of the Midgut of Amblyomma sculptum and Amblyomma aureolatum Ticks to Rickettsia rickettsii Correlates to Their Differences in Susceptibility to Infection.</title>
        <authorList>
            <person name="Martins L.A."/>
            <person name="Galletti M.F.B.M."/>
            <person name="Ribeiro J.M."/>
            <person name="Fujita A."/>
            <person name="Costa F.B."/>
            <person name="Labruna M.B."/>
            <person name="Daffre S."/>
            <person name="Fogaca A.C."/>
        </authorList>
    </citation>
    <scope>NUCLEOTIDE SEQUENCE</scope>
</reference>
<dbReference type="InterPro" id="IPR057326">
    <property type="entry name" value="KR_dom"/>
</dbReference>
<evidence type="ECO:0000313" key="3">
    <source>
        <dbReference type="EMBL" id="JAT97521.1"/>
    </source>
</evidence>
<name>A0A1E1XEH2_9ACAR</name>
<dbReference type="SMART" id="SM00822">
    <property type="entry name" value="PKS_KR"/>
    <property type="match status" value="1"/>
</dbReference>
<feature type="domain" description="Ketoreductase" evidence="2">
    <location>
        <begin position="5"/>
        <end position="159"/>
    </location>
</feature>
<dbReference type="InterPro" id="IPR002347">
    <property type="entry name" value="SDR_fam"/>
</dbReference>
<dbReference type="Pfam" id="PF00106">
    <property type="entry name" value="adh_short"/>
    <property type="match status" value="1"/>
</dbReference>
<dbReference type="AlphaFoldDB" id="A0A1E1XEH2"/>
<organism evidence="3">
    <name type="scientific">Amblyomma aureolatum</name>
    <dbReference type="NCBI Taxonomy" id="187763"/>
    <lineage>
        <taxon>Eukaryota</taxon>
        <taxon>Metazoa</taxon>
        <taxon>Ecdysozoa</taxon>
        <taxon>Arthropoda</taxon>
        <taxon>Chelicerata</taxon>
        <taxon>Arachnida</taxon>
        <taxon>Acari</taxon>
        <taxon>Parasitiformes</taxon>
        <taxon>Ixodida</taxon>
        <taxon>Ixodoidea</taxon>
        <taxon>Ixodidae</taxon>
        <taxon>Amblyomminae</taxon>
        <taxon>Amblyomma</taxon>
    </lineage>
</organism>
<dbReference type="SUPFAM" id="SSF51735">
    <property type="entry name" value="NAD(P)-binding Rossmann-fold domains"/>
    <property type="match status" value="1"/>
</dbReference>
<dbReference type="Gene3D" id="3.40.50.720">
    <property type="entry name" value="NAD(P)-binding Rossmann-like Domain"/>
    <property type="match status" value="1"/>
</dbReference>
<evidence type="ECO:0000256" key="1">
    <source>
        <dbReference type="ARBA" id="ARBA00023002"/>
    </source>
</evidence>
<proteinExistence type="evidence at transcript level"/>
<accession>A0A1E1XEH2</accession>
<dbReference type="GO" id="GO:0016491">
    <property type="term" value="F:oxidoreductase activity"/>
    <property type="evidence" value="ECO:0007669"/>
    <property type="project" value="UniProtKB-KW"/>
</dbReference>
<dbReference type="InterPro" id="IPR036291">
    <property type="entry name" value="NAD(P)-bd_dom_sf"/>
</dbReference>
<dbReference type="PANTHER" id="PTHR43157:SF31">
    <property type="entry name" value="PHOSPHATIDYLINOSITOL-GLYCAN BIOSYNTHESIS CLASS F PROTEIN"/>
    <property type="match status" value="1"/>
</dbReference>
<feature type="non-terminal residue" evidence="3">
    <location>
        <position position="1"/>
    </location>
</feature>
<dbReference type="EMBL" id="GFAC01001667">
    <property type="protein sequence ID" value="JAT97521.1"/>
    <property type="molecule type" value="mRNA"/>
</dbReference>
<keyword evidence="1" id="KW-0560">Oxidoreductase</keyword>
<dbReference type="PANTHER" id="PTHR43157">
    <property type="entry name" value="PHOSPHATIDYLINOSITOL-GLYCAN BIOSYNTHESIS CLASS F PROTEIN-RELATED"/>
    <property type="match status" value="1"/>
</dbReference>
<dbReference type="PRINTS" id="PR00081">
    <property type="entry name" value="GDHRDH"/>
</dbReference>
<evidence type="ECO:0000259" key="2">
    <source>
        <dbReference type="SMART" id="SM00822"/>
    </source>
</evidence>
<sequence length="312" mass="34151">SMQGKTVIITGGTSGVGLATAKEMARRRARVILACRDLDRAQNAAVRVFMDTDQHVNVRILDLGSFESVWNFATDVLSTETRLDVLINAAATVPDSSIKDTTEDGHERCIQTNYIGQVLLTTFLLELLKKSAPSRVVNVSCGLHCMGSVEGVLGLLLQDERHFLHPGLAYYHSKLALVHITDLLARELRDAGVTVNTADPGEMKEGAWVRYPGVQGALIRLLRRRFGKTAVEGAQTCIYLAVDPSVASETGNYYLDCRRHEPTLDVPPDSLCIQEIYELTLRLSNAEEAVRLLSKCSVVGSQEKPADVMPCA</sequence>